<gene>
    <name evidence="6" type="ORF">EDC64_101257</name>
</gene>
<evidence type="ECO:0000259" key="4">
    <source>
        <dbReference type="PROSITE" id="PS50043"/>
    </source>
</evidence>
<dbReference type="RefSeq" id="WP_132028901.1">
    <property type="nucleotide sequence ID" value="NZ_SMAI01000001.1"/>
</dbReference>
<protein>
    <submittedName>
        <fullName evidence="6">LuxR family two component transcriptional regulator</fullName>
    </submittedName>
</protein>
<keyword evidence="2" id="KW-0238">DNA-binding</keyword>
<keyword evidence="7" id="KW-1185">Reference proteome</keyword>
<dbReference type="SUPFAM" id="SSF46894">
    <property type="entry name" value="C-terminal effector domain of the bipartite response regulators"/>
    <property type="match status" value="1"/>
</dbReference>
<evidence type="ECO:0000256" key="1">
    <source>
        <dbReference type="ARBA" id="ARBA00022553"/>
    </source>
</evidence>
<feature type="modified residue" description="4-aspartylphosphate" evidence="3">
    <location>
        <position position="57"/>
    </location>
</feature>
<dbReference type="InterPro" id="IPR011006">
    <property type="entry name" value="CheY-like_superfamily"/>
</dbReference>
<evidence type="ECO:0000256" key="2">
    <source>
        <dbReference type="ARBA" id="ARBA00023125"/>
    </source>
</evidence>
<dbReference type="SUPFAM" id="SSF52172">
    <property type="entry name" value="CheY-like"/>
    <property type="match status" value="1"/>
</dbReference>
<dbReference type="InterPro" id="IPR001789">
    <property type="entry name" value="Sig_transdc_resp-reg_receiver"/>
</dbReference>
<dbReference type="SMART" id="SM00448">
    <property type="entry name" value="REC"/>
    <property type="match status" value="1"/>
</dbReference>
<evidence type="ECO:0000256" key="3">
    <source>
        <dbReference type="PROSITE-ProRule" id="PRU00169"/>
    </source>
</evidence>
<dbReference type="CDD" id="cd06170">
    <property type="entry name" value="LuxR_C_like"/>
    <property type="match status" value="1"/>
</dbReference>
<dbReference type="OrthoDB" id="3678174at2"/>
<dbReference type="SMART" id="SM00421">
    <property type="entry name" value="HTH_LUXR"/>
    <property type="match status" value="1"/>
</dbReference>
<dbReference type="CDD" id="cd17535">
    <property type="entry name" value="REC_NarL-like"/>
    <property type="match status" value="1"/>
</dbReference>
<dbReference type="PANTHER" id="PTHR43214">
    <property type="entry name" value="TWO-COMPONENT RESPONSE REGULATOR"/>
    <property type="match status" value="1"/>
</dbReference>
<dbReference type="PANTHER" id="PTHR43214:SF43">
    <property type="entry name" value="TWO-COMPONENT RESPONSE REGULATOR"/>
    <property type="match status" value="1"/>
</dbReference>
<reference evidence="6 7" key="1">
    <citation type="submission" date="2019-03" db="EMBL/GenBank/DDBJ databases">
        <title>Genomic Encyclopedia of Type Strains, Phase IV (KMG-IV): sequencing the most valuable type-strain genomes for metagenomic binning, comparative biology and taxonomic classification.</title>
        <authorList>
            <person name="Goeker M."/>
        </authorList>
    </citation>
    <scope>NUCLEOTIDE SEQUENCE [LARGE SCALE GENOMIC DNA]</scope>
    <source>
        <strain evidence="6 7">DSM 9035</strain>
    </source>
</reference>
<dbReference type="InterPro" id="IPR000792">
    <property type="entry name" value="Tscrpt_reg_LuxR_C"/>
</dbReference>
<dbReference type="Pfam" id="PF00072">
    <property type="entry name" value="Response_reg"/>
    <property type="match status" value="1"/>
</dbReference>
<accession>A0A4V2UYK0</accession>
<dbReference type="InterPro" id="IPR058245">
    <property type="entry name" value="NreC/VraR/RcsB-like_REC"/>
</dbReference>
<dbReference type="PROSITE" id="PS50110">
    <property type="entry name" value="RESPONSE_REGULATORY"/>
    <property type="match status" value="1"/>
</dbReference>
<dbReference type="GO" id="GO:0003677">
    <property type="term" value="F:DNA binding"/>
    <property type="evidence" value="ECO:0007669"/>
    <property type="project" value="UniProtKB-KW"/>
</dbReference>
<name>A0A4V2UYK0_9HYPH</name>
<dbReference type="PROSITE" id="PS00622">
    <property type="entry name" value="HTH_LUXR_1"/>
    <property type="match status" value="1"/>
</dbReference>
<evidence type="ECO:0000259" key="5">
    <source>
        <dbReference type="PROSITE" id="PS50110"/>
    </source>
</evidence>
<dbReference type="EMBL" id="SMAI01000001">
    <property type="protein sequence ID" value="TCT07738.1"/>
    <property type="molecule type" value="Genomic_DNA"/>
</dbReference>
<dbReference type="InterPro" id="IPR039420">
    <property type="entry name" value="WalR-like"/>
</dbReference>
<dbReference type="PRINTS" id="PR00038">
    <property type="entry name" value="HTHLUXR"/>
</dbReference>
<evidence type="ECO:0000313" key="6">
    <source>
        <dbReference type="EMBL" id="TCT07738.1"/>
    </source>
</evidence>
<proteinExistence type="predicted"/>
<feature type="domain" description="Response regulatory" evidence="5">
    <location>
        <begin position="6"/>
        <end position="122"/>
    </location>
</feature>
<feature type="domain" description="HTH luxR-type" evidence="4">
    <location>
        <begin position="145"/>
        <end position="210"/>
    </location>
</feature>
<dbReference type="Pfam" id="PF00196">
    <property type="entry name" value="GerE"/>
    <property type="match status" value="1"/>
</dbReference>
<keyword evidence="1 3" id="KW-0597">Phosphoprotein</keyword>
<comment type="caution">
    <text evidence="6">The sequence shown here is derived from an EMBL/GenBank/DDBJ whole genome shotgun (WGS) entry which is preliminary data.</text>
</comment>
<dbReference type="InterPro" id="IPR016032">
    <property type="entry name" value="Sig_transdc_resp-reg_C-effctor"/>
</dbReference>
<dbReference type="Proteomes" id="UP000294664">
    <property type="component" value="Unassembled WGS sequence"/>
</dbReference>
<dbReference type="PROSITE" id="PS50043">
    <property type="entry name" value="HTH_LUXR_2"/>
    <property type="match status" value="1"/>
</dbReference>
<dbReference type="Gene3D" id="3.40.50.2300">
    <property type="match status" value="1"/>
</dbReference>
<sequence>MSQRPDVLIVDDHPVTRFGLAQILAIDGRFAVCAEAGTVADAKLKTSLLRPAFAVVDLMLGGRDGIDLVRDLHARSPQSRILAYSAQPELTYAPRAFQAGAAGYLMKDAGIEEVPNALAAMRGGACYASPAVQRAMFQVVAGGRPVPGLGDLSDRELQVLRLLGIGKGTAAIAEDLCLSIKTVGTYRERLKVKLGLESARQLEQRAADYVRTGHL</sequence>
<dbReference type="AlphaFoldDB" id="A0A4V2UYK0"/>
<evidence type="ECO:0000313" key="7">
    <source>
        <dbReference type="Proteomes" id="UP000294664"/>
    </source>
</evidence>
<dbReference type="GO" id="GO:0006355">
    <property type="term" value="P:regulation of DNA-templated transcription"/>
    <property type="evidence" value="ECO:0007669"/>
    <property type="project" value="InterPro"/>
</dbReference>
<dbReference type="GO" id="GO:0000160">
    <property type="term" value="P:phosphorelay signal transduction system"/>
    <property type="evidence" value="ECO:0007669"/>
    <property type="project" value="InterPro"/>
</dbReference>
<organism evidence="6 7">
    <name type="scientific">Aquabacter spiritensis</name>
    <dbReference type="NCBI Taxonomy" id="933073"/>
    <lineage>
        <taxon>Bacteria</taxon>
        <taxon>Pseudomonadati</taxon>
        <taxon>Pseudomonadota</taxon>
        <taxon>Alphaproteobacteria</taxon>
        <taxon>Hyphomicrobiales</taxon>
        <taxon>Xanthobacteraceae</taxon>
        <taxon>Aquabacter</taxon>
    </lineage>
</organism>